<keyword evidence="8" id="KW-0449">Lipoprotein</keyword>
<dbReference type="InterPro" id="IPR039391">
    <property type="entry name" value="Phytocyanin-like"/>
</dbReference>
<dbReference type="AlphaFoldDB" id="A0AAD3S8A0"/>
<feature type="transmembrane region" description="Helical" evidence="10">
    <location>
        <begin position="204"/>
        <end position="223"/>
    </location>
</feature>
<dbReference type="EMBL" id="BSYO01000006">
    <property type="protein sequence ID" value="GMH05826.1"/>
    <property type="molecule type" value="Genomic_DNA"/>
</dbReference>
<comment type="subcellular location">
    <subcellularLocation>
        <location evidence="1">Cell membrane</location>
        <topology evidence="1">Lipid-anchor</topology>
        <topology evidence="1">GPI-anchor</topology>
    </subcellularLocation>
</comment>
<evidence type="ECO:0000256" key="1">
    <source>
        <dbReference type="ARBA" id="ARBA00004609"/>
    </source>
</evidence>
<feature type="signal peptide" evidence="11">
    <location>
        <begin position="1"/>
        <end position="19"/>
    </location>
</feature>
<dbReference type="PROSITE" id="PS51485">
    <property type="entry name" value="PHYTOCYANIN"/>
    <property type="match status" value="1"/>
</dbReference>
<evidence type="ECO:0000256" key="10">
    <source>
        <dbReference type="SAM" id="Phobius"/>
    </source>
</evidence>
<organism evidence="13 14">
    <name type="scientific">Nepenthes gracilis</name>
    <name type="common">Slender pitcher plant</name>
    <dbReference type="NCBI Taxonomy" id="150966"/>
    <lineage>
        <taxon>Eukaryota</taxon>
        <taxon>Viridiplantae</taxon>
        <taxon>Streptophyta</taxon>
        <taxon>Embryophyta</taxon>
        <taxon>Tracheophyta</taxon>
        <taxon>Spermatophyta</taxon>
        <taxon>Magnoliopsida</taxon>
        <taxon>eudicotyledons</taxon>
        <taxon>Gunneridae</taxon>
        <taxon>Pentapetalae</taxon>
        <taxon>Caryophyllales</taxon>
        <taxon>Nepenthaceae</taxon>
        <taxon>Nepenthes</taxon>
    </lineage>
</organism>
<evidence type="ECO:0000256" key="7">
    <source>
        <dbReference type="ARBA" id="ARBA00023180"/>
    </source>
</evidence>
<gene>
    <name evidence="13" type="ORF">Nepgr_007666</name>
</gene>
<keyword evidence="7" id="KW-0325">Glycoprotein</keyword>
<keyword evidence="2" id="KW-1003">Cell membrane</keyword>
<name>A0AAD3S8A0_NEPGR</name>
<keyword evidence="10" id="KW-1133">Transmembrane helix</keyword>
<accession>A0AAD3S8A0</accession>
<evidence type="ECO:0000256" key="5">
    <source>
        <dbReference type="ARBA" id="ARBA00023136"/>
    </source>
</evidence>
<comment type="caution">
    <text evidence="13">The sequence shown here is derived from an EMBL/GenBank/DDBJ whole genome shotgun (WGS) entry which is preliminary data.</text>
</comment>
<keyword evidence="10" id="KW-0812">Transmembrane</keyword>
<dbReference type="GO" id="GO:0009055">
    <property type="term" value="F:electron transfer activity"/>
    <property type="evidence" value="ECO:0007669"/>
    <property type="project" value="InterPro"/>
</dbReference>
<dbReference type="Pfam" id="PF02298">
    <property type="entry name" value="Cu_bind_like"/>
    <property type="match status" value="1"/>
</dbReference>
<comment type="similarity">
    <text evidence="9">Belongs to the early nodulin-like (ENODL) family.</text>
</comment>
<evidence type="ECO:0000256" key="8">
    <source>
        <dbReference type="ARBA" id="ARBA00023288"/>
    </source>
</evidence>
<keyword evidence="4 11" id="KW-0732">Signal</keyword>
<dbReference type="SUPFAM" id="SSF49503">
    <property type="entry name" value="Cupredoxins"/>
    <property type="match status" value="1"/>
</dbReference>
<evidence type="ECO:0000256" key="9">
    <source>
        <dbReference type="ARBA" id="ARBA00035011"/>
    </source>
</evidence>
<evidence type="ECO:0000256" key="3">
    <source>
        <dbReference type="ARBA" id="ARBA00022622"/>
    </source>
</evidence>
<dbReference type="Gene3D" id="2.60.40.420">
    <property type="entry name" value="Cupredoxins - blue copper proteins"/>
    <property type="match status" value="1"/>
</dbReference>
<evidence type="ECO:0000256" key="4">
    <source>
        <dbReference type="ARBA" id="ARBA00022729"/>
    </source>
</evidence>
<dbReference type="CDD" id="cd11019">
    <property type="entry name" value="OsENODL1_like"/>
    <property type="match status" value="1"/>
</dbReference>
<reference evidence="13" key="1">
    <citation type="submission" date="2023-05" db="EMBL/GenBank/DDBJ databases">
        <title>Nepenthes gracilis genome sequencing.</title>
        <authorList>
            <person name="Fukushima K."/>
        </authorList>
    </citation>
    <scope>NUCLEOTIDE SEQUENCE</scope>
    <source>
        <strain evidence="13">SING2019-196</strain>
    </source>
</reference>
<dbReference type="InterPro" id="IPR008972">
    <property type="entry name" value="Cupredoxin"/>
</dbReference>
<evidence type="ECO:0000256" key="6">
    <source>
        <dbReference type="ARBA" id="ARBA00023157"/>
    </source>
</evidence>
<dbReference type="InterPro" id="IPR003245">
    <property type="entry name" value="Phytocyanin_dom"/>
</dbReference>
<feature type="domain" description="Phytocyanin" evidence="12">
    <location>
        <begin position="57"/>
        <end position="159"/>
    </location>
</feature>
<protein>
    <recommendedName>
        <fullName evidence="12">Phytocyanin domain-containing protein</fullName>
    </recommendedName>
</protein>
<proteinExistence type="inferred from homology"/>
<evidence type="ECO:0000313" key="13">
    <source>
        <dbReference type="EMBL" id="GMH05826.1"/>
    </source>
</evidence>
<keyword evidence="6" id="KW-1015">Disulfide bond</keyword>
<evidence type="ECO:0000256" key="11">
    <source>
        <dbReference type="SAM" id="SignalP"/>
    </source>
</evidence>
<keyword evidence="3" id="KW-0336">GPI-anchor</keyword>
<dbReference type="Proteomes" id="UP001279734">
    <property type="component" value="Unassembled WGS sequence"/>
</dbReference>
<evidence type="ECO:0000313" key="14">
    <source>
        <dbReference type="Proteomes" id="UP001279734"/>
    </source>
</evidence>
<dbReference type="FunFam" id="2.60.40.420:FF:000010">
    <property type="entry name" value="Early nodulin-like protein 1"/>
    <property type="match status" value="1"/>
</dbReference>
<evidence type="ECO:0000256" key="2">
    <source>
        <dbReference type="ARBA" id="ARBA00022475"/>
    </source>
</evidence>
<dbReference type="PANTHER" id="PTHR33021:SF14">
    <property type="entry name" value="OS01G0272700 PROTEIN"/>
    <property type="match status" value="1"/>
</dbReference>
<feature type="chain" id="PRO_5042095671" description="Phytocyanin domain-containing protein" evidence="11">
    <location>
        <begin position="20"/>
        <end position="224"/>
    </location>
</feature>
<evidence type="ECO:0000259" key="12">
    <source>
        <dbReference type="PROSITE" id="PS51485"/>
    </source>
</evidence>
<keyword evidence="14" id="KW-1185">Reference proteome</keyword>
<dbReference type="PANTHER" id="PTHR33021">
    <property type="entry name" value="BLUE COPPER PROTEIN"/>
    <property type="match status" value="1"/>
</dbReference>
<keyword evidence="5 10" id="KW-0472">Membrane</keyword>
<sequence length="224" mass="24151">MATSALLLLLLCLSDTEEGKHQRRINMASSAASKPFGFTLFPSLLFVSSIAVCASGFQFEVGGDRGWVKPSGDENETYNEWAEQKRFHIGDSVYFKYQKDSVLEVTRDDYENCIKSNPIARFEDGNTLVKLDRSGFFYFISGEPGHCESGQKIIIRVMVQSGVPWTSIASAPSPHGFSGGDSSGGGGGGLLGPATSSSAKMMPVTSFCWTAVATAVVILYLFLS</sequence>
<dbReference type="InterPro" id="IPR041846">
    <property type="entry name" value="ENL_dom"/>
</dbReference>
<dbReference type="GO" id="GO:0005886">
    <property type="term" value="C:plasma membrane"/>
    <property type="evidence" value="ECO:0007669"/>
    <property type="project" value="UniProtKB-SubCell"/>
</dbReference>
<dbReference type="GO" id="GO:0098552">
    <property type="term" value="C:side of membrane"/>
    <property type="evidence" value="ECO:0007669"/>
    <property type="project" value="UniProtKB-KW"/>
</dbReference>